<dbReference type="AlphaFoldDB" id="A0AAV8VAI1"/>
<feature type="non-terminal residue" evidence="3">
    <location>
        <position position="1"/>
    </location>
</feature>
<evidence type="ECO:0000256" key="1">
    <source>
        <dbReference type="ARBA" id="ARBA00004613"/>
    </source>
</evidence>
<organism evidence="3 4">
    <name type="scientific">Exocentrus adspersus</name>
    <dbReference type="NCBI Taxonomy" id="1586481"/>
    <lineage>
        <taxon>Eukaryota</taxon>
        <taxon>Metazoa</taxon>
        <taxon>Ecdysozoa</taxon>
        <taxon>Arthropoda</taxon>
        <taxon>Hexapoda</taxon>
        <taxon>Insecta</taxon>
        <taxon>Pterygota</taxon>
        <taxon>Neoptera</taxon>
        <taxon>Endopterygota</taxon>
        <taxon>Coleoptera</taxon>
        <taxon>Polyphaga</taxon>
        <taxon>Cucujiformia</taxon>
        <taxon>Chrysomeloidea</taxon>
        <taxon>Cerambycidae</taxon>
        <taxon>Lamiinae</taxon>
        <taxon>Acanthocinini</taxon>
        <taxon>Exocentrus</taxon>
    </lineage>
</organism>
<proteinExistence type="predicted"/>
<keyword evidence="4" id="KW-1185">Reference proteome</keyword>
<comment type="caution">
    <text evidence="3">The sequence shown here is derived from an EMBL/GenBank/DDBJ whole genome shotgun (WGS) entry which is preliminary data.</text>
</comment>
<accession>A0AAV8VAI1</accession>
<dbReference type="GO" id="GO:0006508">
    <property type="term" value="P:proteolysis"/>
    <property type="evidence" value="ECO:0007669"/>
    <property type="project" value="TreeGrafter"/>
</dbReference>
<name>A0AAV8VAI1_9CUCU</name>
<keyword evidence="2" id="KW-0964">Secreted</keyword>
<dbReference type="SMART" id="SM00209">
    <property type="entry name" value="TSP1"/>
    <property type="match status" value="1"/>
</dbReference>
<dbReference type="PROSITE" id="PS50092">
    <property type="entry name" value="TSP1"/>
    <property type="match status" value="1"/>
</dbReference>
<dbReference type="InterPro" id="IPR000884">
    <property type="entry name" value="TSP1_rpt"/>
</dbReference>
<dbReference type="GO" id="GO:0005576">
    <property type="term" value="C:extracellular region"/>
    <property type="evidence" value="ECO:0007669"/>
    <property type="project" value="UniProtKB-SubCell"/>
</dbReference>
<evidence type="ECO:0000313" key="4">
    <source>
        <dbReference type="Proteomes" id="UP001159042"/>
    </source>
</evidence>
<sequence length="208" mass="23607">VHQMYRDQIMKKTPKTVGEWSTWSPWSPCSRSCGGGVTQQIRHCINRPADPSQQKPPDLSEDKDDGVRVANLLVAVLDSIKEFIYVIVSDARIMCKRYSENNFSIKAYWKLKDCPGTDDFRHQQCAAFNHRLFKGRQYYWEPFLKVKDECALNCRAVGMSFFATLNKTVIDGTSCLHPITSTGKSAPKGTRGICIDGYCKVSPFLLKK</sequence>
<dbReference type="PANTHER" id="PTHR13723:SF316">
    <property type="entry name" value="LONELY HEART, ISOFORM A"/>
    <property type="match status" value="1"/>
</dbReference>
<dbReference type="EMBL" id="JANEYG010000223">
    <property type="protein sequence ID" value="KAJ8911031.1"/>
    <property type="molecule type" value="Genomic_DNA"/>
</dbReference>
<protein>
    <submittedName>
        <fullName evidence="3">Uncharacterized protein</fullName>
    </submittedName>
</protein>
<dbReference type="GO" id="GO:0031012">
    <property type="term" value="C:extracellular matrix"/>
    <property type="evidence" value="ECO:0007669"/>
    <property type="project" value="TreeGrafter"/>
</dbReference>
<evidence type="ECO:0000313" key="3">
    <source>
        <dbReference type="EMBL" id="KAJ8911031.1"/>
    </source>
</evidence>
<dbReference type="Proteomes" id="UP001159042">
    <property type="component" value="Unassembled WGS sequence"/>
</dbReference>
<dbReference type="SUPFAM" id="SSF82895">
    <property type="entry name" value="TSP-1 type 1 repeat"/>
    <property type="match status" value="1"/>
</dbReference>
<dbReference type="InterPro" id="IPR036383">
    <property type="entry name" value="TSP1_rpt_sf"/>
</dbReference>
<dbReference type="InterPro" id="IPR050439">
    <property type="entry name" value="ADAMTS_ADAMTS-like"/>
</dbReference>
<reference evidence="3 4" key="1">
    <citation type="journal article" date="2023" name="Insect Mol. Biol.">
        <title>Genome sequencing provides insights into the evolution of gene families encoding plant cell wall-degrading enzymes in longhorned beetles.</title>
        <authorList>
            <person name="Shin N.R."/>
            <person name="Okamura Y."/>
            <person name="Kirsch R."/>
            <person name="Pauchet Y."/>
        </authorList>
    </citation>
    <scope>NUCLEOTIDE SEQUENCE [LARGE SCALE GENOMIC DNA]</scope>
    <source>
        <strain evidence="3">EAD_L_NR</strain>
    </source>
</reference>
<dbReference type="GO" id="GO:0004222">
    <property type="term" value="F:metalloendopeptidase activity"/>
    <property type="evidence" value="ECO:0007669"/>
    <property type="project" value="TreeGrafter"/>
</dbReference>
<gene>
    <name evidence="3" type="ORF">NQ315_015545</name>
</gene>
<evidence type="ECO:0000256" key="2">
    <source>
        <dbReference type="ARBA" id="ARBA00022525"/>
    </source>
</evidence>
<dbReference type="PANTHER" id="PTHR13723">
    <property type="entry name" value="ADAMTS A DISINTEGRIN AND METALLOPROTEASE WITH THROMBOSPONDIN MOTIFS PROTEASE"/>
    <property type="match status" value="1"/>
</dbReference>
<dbReference type="Gene3D" id="2.20.100.10">
    <property type="entry name" value="Thrombospondin type-1 (TSP1) repeat"/>
    <property type="match status" value="1"/>
</dbReference>
<dbReference type="GO" id="GO:0030198">
    <property type="term" value="P:extracellular matrix organization"/>
    <property type="evidence" value="ECO:0007669"/>
    <property type="project" value="TreeGrafter"/>
</dbReference>
<dbReference type="Pfam" id="PF00090">
    <property type="entry name" value="TSP_1"/>
    <property type="match status" value="1"/>
</dbReference>
<comment type="subcellular location">
    <subcellularLocation>
        <location evidence="1">Secreted</location>
    </subcellularLocation>
</comment>